<evidence type="ECO:0000313" key="9">
    <source>
        <dbReference type="Proteomes" id="UP000682416"/>
    </source>
</evidence>
<evidence type="ECO:0000256" key="5">
    <source>
        <dbReference type="ARBA" id="ARBA00023136"/>
    </source>
</evidence>
<name>A0A975L7W1_9ACTN</name>
<proteinExistence type="predicted"/>
<keyword evidence="4 6" id="KW-1133">Transmembrane helix</keyword>
<evidence type="ECO:0000256" key="4">
    <source>
        <dbReference type="ARBA" id="ARBA00022989"/>
    </source>
</evidence>
<dbReference type="EMBL" id="CP074402">
    <property type="protein sequence ID" value="QVJ00151.1"/>
    <property type="molecule type" value="Genomic_DNA"/>
</dbReference>
<evidence type="ECO:0000256" key="1">
    <source>
        <dbReference type="ARBA" id="ARBA00004651"/>
    </source>
</evidence>
<feature type="transmembrane region" description="Helical" evidence="6">
    <location>
        <begin position="16"/>
        <end position="44"/>
    </location>
</feature>
<keyword evidence="5 6" id="KW-0472">Membrane</keyword>
<reference evidence="8" key="1">
    <citation type="submission" date="2021-05" db="EMBL/GenBank/DDBJ databases">
        <authorList>
            <person name="Kaiqin L."/>
            <person name="Jian G."/>
        </authorList>
    </citation>
    <scope>NUCLEOTIDE SEQUENCE</scope>
    <source>
        <strain evidence="8">HDS5</strain>
    </source>
</reference>
<feature type="transmembrane region" description="Helical" evidence="6">
    <location>
        <begin position="53"/>
        <end position="73"/>
    </location>
</feature>
<protein>
    <submittedName>
        <fullName evidence="8">PLDc N-terminal domain-containing protein</fullName>
    </submittedName>
</protein>
<gene>
    <name evidence="8" type="ORF">KGD82_14945</name>
</gene>
<evidence type="ECO:0000259" key="7">
    <source>
        <dbReference type="Pfam" id="PF13396"/>
    </source>
</evidence>
<accession>A0A975L7W1</accession>
<feature type="domain" description="Cardiolipin synthase N-terminal" evidence="7">
    <location>
        <begin position="33"/>
        <end position="75"/>
    </location>
</feature>
<dbReference type="GO" id="GO:0005886">
    <property type="term" value="C:plasma membrane"/>
    <property type="evidence" value="ECO:0007669"/>
    <property type="project" value="UniProtKB-SubCell"/>
</dbReference>
<comment type="subcellular location">
    <subcellularLocation>
        <location evidence="1">Cell membrane</location>
        <topology evidence="1">Multi-pass membrane protein</topology>
    </subcellularLocation>
</comment>
<dbReference type="RefSeq" id="WP_378736589.1">
    <property type="nucleotide sequence ID" value="NZ_CBDRIY010000041.1"/>
</dbReference>
<keyword evidence="2" id="KW-1003">Cell membrane</keyword>
<evidence type="ECO:0000313" key="8">
    <source>
        <dbReference type="EMBL" id="QVJ00151.1"/>
    </source>
</evidence>
<sequence>MTLLNLFESMTPETGIALVLMIGALLVGLAAIVLIIAAVFSILFSRLDVPMKLVWIILVFLAPLIGAILWFLIGRNRVPAQQYGYR</sequence>
<dbReference type="AlphaFoldDB" id="A0A975L7W1"/>
<evidence type="ECO:0000256" key="3">
    <source>
        <dbReference type="ARBA" id="ARBA00022692"/>
    </source>
</evidence>
<evidence type="ECO:0000256" key="6">
    <source>
        <dbReference type="SAM" id="Phobius"/>
    </source>
</evidence>
<keyword evidence="3 6" id="KW-0812">Transmembrane</keyword>
<evidence type="ECO:0000256" key="2">
    <source>
        <dbReference type="ARBA" id="ARBA00022475"/>
    </source>
</evidence>
<dbReference type="Pfam" id="PF13396">
    <property type="entry name" value="PLDc_N"/>
    <property type="match status" value="1"/>
</dbReference>
<dbReference type="InterPro" id="IPR027379">
    <property type="entry name" value="CLS_N"/>
</dbReference>
<keyword evidence="9" id="KW-1185">Reference proteome</keyword>
<organism evidence="8 9">
    <name type="scientific">Nocardiopsis eucommiae</name>
    <dbReference type="NCBI Taxonomy" id="2831970"/>
    <lineage>
        <taxon>Bacteria</taxon>
        <taxon>Bacillati</taxon>
        <taxon>Actinomycetota</taxon>
        <taxon>Actinomycetes</taxon>
        <taxon>Streptosporangiales</taxon>
        <taxon>Nocardiopsidaceae</taxon>
        <taxon>Nocardiopsis</taxon>
    </lineage>
</organism>
<dbReference type="KEGG" id="nec:KGD82_14945"/>
<dbReference type="Proteomes" id="UP000682416">
    <property type="component" value="Chromosome"/>
</dbReference>